<reference evidence="2" key="1">
    <citation type="journal article" date="2015" name="Genome Biol. Evol.">
        <title>Organellar Genomes of White Spruce (Picea glauca): Assembly and Annotation.</title>
        <authorList>
            <person name="Jackman S.D."/>
            <person name="Warren R.L."/>
            <person name="Gibb E.A."/>
            <person name="Vandervalk B.P."/>
            <person name="Mohamadi H."/>
            <person name="Chu J."/>
            <person name="Raymond A."/>
            <person name="Pleasance S."/>
            <person name="Coope R."/>
            <person name="Wildung M.R."/>
            <person name="Ritland C.E."/>
            <person name="Bousquet J."/>
            <person name="Jones S.J."/>
            <person name="Bohlmann J."/>
            <person name="Birol I."/>
        </authorList>
    </citation>
    <scope>NUCLEOTIDE SEQUENCE [LARGE SCALE GENOMIC DNA]</scope>
    <source>
        <tissue evidence="2">Flushing bud</tissue>
    </source>
</reference>
<comment type="caution">
    <text evidence="2">The sequence shown here is derived from an EMBL/GenBank/DDBJ whole genome shotgun (WGS) entry which is preliminary data.</text>
</comment>
<keyword evidence="1" id="KW-1133">Transmembrane helix</keyword>
<keyword evidence="1" id="KW-0812">Transmembrane</keyword>
<keyword evidence="1" id="KW-0472">Membrane</keyword>
<proteinExistence type="predicted"/>
<keyword evidence="2" id="KW-0496">Mitochondrion</keyword>
<geneLocation type="mitochondrion" evidence="2"/>
<gene>
    <name evidence="2" type="ORF">ABT39_MTgene5364</name>
</gene>
<accession>A0A101LZQ9</accession>
<protein>
    <submittedName>
        <fullName evidence="2">Uncharacterized protein</fullName>
    </submittedName>
</protein>
<name>A0A101LZQ9_PICGL</name>
<evidence type="ECO:0000256" key="1">
    <source>
        <dbReference type="SAM" id="Phobius"/>
    </source>
</evidence>
<feature type="transmembrane region" description="Helical" evidence="1">
    <location>
        <begin position="31"/>
        <end position="49"/>
    </location>
</feature>
<sequence>MTYCLDSIKEKPNFDQINVNSITRDDKAKSIFRFCFYCTNLVLFGLTYLCPVPRPLLLILTAVTHHYLLSESLFDYVIVCMPT</sequence>
<dbReference type="AlphaFoldDB" id="A0A101LZQ9"/>
<dbReference type="EMBL" id="LKAM01000006">
    <property type="protein sequence ID" value="KUM48364.1"/>
    <property type="molecule type" value="Genomic_DNA"/>
</dbReference>
<organism evidence="2">
    <name type="scientific">Picea glauca</name>
    <name type="common">White spruce</name>
    <name type="synonym">Pinus glauca</name>
    <dbReference type="NCBI Taxonomy" id="3330"/>
    <lineage>
        <taxon>Eukaryota</taxon>
        <taxon>Viridiplantae</taxon>
        <taxon>Streptophyta</taxon>
        <taxon>Embryophyta</taxon>
        <taxon>Tracheophyta</taxon>
        <taxon>Spermatophyta</taxon>
        <taxon>Pinopsida</taxon>
        <taxon>Pinidae</taxon>
        <taxon>Conifers I</taxon>
        <taxon>Pinales</taxon>
        <taxon>Pinaceae</taxon>
        <taxon>Picea</taxon>
    </lineage>
</organism>
<evidence type="ECO:0000313" key="2">
    <source>
        <dbReference type="EMBL" id="KUM48364.1"/>
    </source>
</evidence>